<accession>A0A1H5TWX2</accession>
<organism evidence="2 3">
    <name type="scientific">Thermomonospora echinospora</name>
    <dbReference type="NCBI Taxonomy" id="1992"/>
    <lineage>
        <taxon>Bacteria</taxon>
        <taxon>Bacillati</taxon>
        <taxon>Actinomycetota</taxon>
        <taxon>Actinomycetes</taxon>
        <taxon>Streptosporangiales</taxon>
        <taxon>Thermomonosporaceae</taxon>
        <taxon>Thermomonospora</taxon>
    </lineage>
</organism>
<keyword evidence="3" id="KW-1185">Reference proteome</keyword>
<proteinExistence type="predicted"/>
<protein>
    <submittedName>
        <fullName evidence="2">Uncharacterized protein</fullName>
    </submittedName>
</protein>
<name>A0A1H5TWX2_9ACTN</name>
<evidence type="ECO:0000313" key="2">
    <source>
        <dbReference type="EMBL" id="SEF66708.1"/>
    </source>
</evidence>
<sequence>MTGQVLSGDGQDGHERGPGLGHGPSCQGFVPAEAAAVTSLGGVKVQGRRL</sequence>
<dbReference type="AlphaFoldDB" id="A0A1H5TWX2"/>
<evidence type="ECO:0000256" key="1">
    <source>
        <dbReference type="SAM" id="MobiDB-lite"/>
    </source>
</evidence>
<dbReference type="Proteomes" id="UP000236723">
    <property type="component" value="Unassembled WGS sequence"/>
</dbReference>
<gene>
    <name evidence="2" type="ORF">SAMN04489712_101759</name>
</gene>
<reference evidence="3" key="1">
    <citation type="submission" date="2016-10" db="EMBL/GenBank/DDBJ databases">
        <authorList>
            <person name="Varghese N."/>
            <person name="Submissions S."/>
        </authorList>
    </citation>
    <scope>NUCLEOTIDE SEQUENCE [LARGE SCALE GENOMIC DNA]</scope>
    <source>
        <strain evidence="3">DSM 43163</strain>
    </source>
</reference>
<evidence type="ECO:0000313" key="3">
    <source>
        <dbReference type="Proteomes" id="UP000236723"/>
    </source>
</evidence>
<feature type="region of interest" description="Disordered" evidence="1">
    <location>
        <begin position="1"/>
        <end position="27"/>
    </location>
</feature>
<dbReference type="EMBL" id="FNVO01000001">
    <property type="protein sequence ID" value="SEF66708.1"/>
    <property type="molecule type" value="Genomic_DNA"/>
</dbReference>